<evidence type="ECO:0000313" key="1">
    <source>
        <dbReference type="EMBL" id="WUN84532.1"/>
    </source>
</evidence>
<accession>A0ABZ1QQ42</accession>
<organism evidence="1 2">
    <name type="scientific">Streptomyces erythrochromogenes</name>
    <dbReference type="NCBI Taxonomy" id="285574"/>
    <lineage>
        <taxon>Bacteria</taxon>
        <taxon>Bacillati</taxon>
        <taxon>Actinomycetota</taxon>
        <taxon>Actinomycetes</taxon>
        <taxon>Kitasatosporales</taxon>
        <taxon>Streptomycetaceae</taxon>
        <taxon>Streptomyces</taxon>
    </lineage>
</organism>
<dbReference type="EMBL" id="CP108037">
    <property type="protein sequence ID" value="WUN84532.1"/>
    <property type="molecule type" value="Genomic_DNA"/>
</dbReference>
<geneLocation type="plasmid" evidence="1 2">
    <name>unnamed1</name>
</geneLocation>
<reference evidence="1" key="1">
    <citation type="submission" date="2022-10" db="EMBL/GenBank/DDBJ databases">
        <title>The complete genomes of actinobacterial strains from the NBC collection.</title>
        <authorList>
            <person name="Joergensen T.S."/>
            <person name="Alvarez Arevalo M."/>
            <person name="Sterndorff E.B."/>
            <person name="Faurdal D."/>
            <person name="Vuksanovic O."/>
            <person name="Mourched A.-S."/>
            <person name="Charusanti P."/>
            <person name="Shaw S."/>
            <person name="Blin K."/>
            <person name="Weber T."/>
        </authorList>
    </citation>
    <scope>NUCLEOTIDE SEQUENCE</scope>
    <source>
        <strain evidence="1">NBC_00303</strain>
        <plasmid evidence="1">unnamed1</plasmid>
    </source>
</reference>
<protein>
    <submittedName>
        <fullName evidence="1">Uncharacterized protein</fullName>
    </submittedName>
</protein>
<dbReference type="GeneID" id="95502293"/>
<proteinExistence type="predicted"/>
<keyword evidence="1" id="KW-0614">Plasmid</keyword>
<dbReference type="Proteomes" id="UP001432312">
    <property type="component" value="Plasmid unnamed1"/>
</dbReference>
<evidence type="ECO:0000313" key="2">
    <source>
        <dbReference type="Proteomes" id="UP001432312"/>
    </source>
</evidence>
<sequence>MATLGELFDVAIARLDEVARTPLASIGADERAALAGEVEGLLLQVQKSLGPRAYTPTPTTEERELTAAERNLSDCLDLARDSLSTARRYLSPQGGESQASSRIASATQALGAVRDTISSHLGPDRAALTPYAYLLRHQKAFDYLARRQAEVAWAAGRVVHRLTQDAEHPGAVDAFNQARASLDHASVYARSSTRDADHDLAAFPTALPVEPVHAASTDPTSAITARLAEDSERLSRAAYTALHDRADQRLSGSDLQQISRWNAMGRLLAGRTLLHVAEGVTDGAVRDSLKDAAAALRGSSKAWKGAAEAWTRVVDIGDPREHPVLPPPGLAQVKQGTVASMPSTDPHPAVVISRTSVVRLGQLLFGSQWTPEQPPGNARPAADVVADAGGEGALAAAAYRLSATGWQMAAAAPWVVRRAEAGLVTDSANYRPAGLDRDRRFYPAHPRQIEVLTGAYSAAMGAEQKGAAALLTAAQSAGTPVPRAMLDAAAHRSIAQEQKWVSARPVQAPSQVLPRAHVPTELVTGRRPGLRR</sequence>
<keyword evidence="2" id="KW-1185">Reference proteome</keyword>
<gene>
    <name evidence="1" type="ORF">OHA91_39600</name>
</gene>
<dbReference type="RefSeq" id="WP_328741252.1">
    <property type="nucleotide sequence ID" value="NZ_CP108037.1"/>
</dbReference>
<name>A0ABZ1QQ42_9ACTN</name>